<proteinExistence type="predicted"/>
<dbReference type="SUPFAM" id="SSF49764">
    <property type="entry name" value="HSP20-like chaperones"/>
    <property type="match status" value="1"/>
</dbReference>
<evidence type="ECO:0000259" key="1">
    <source>
        <dbReference type="PROSITE" id="PS01031"/>
    </source>
</evidence>
<reference evidence="2" key="1">
    <citation type="submission" date="2018-05" db="EMBL/GenBank/DDBJ databases">
        <authorList>
            <person name="Lanie J.A."/>
            <person name="Ng W.-L."/>
            <person name="Kazmierczak K.M."/>
            <person name="Andrzejewski T.M."/>
            <person name="Davidsen T.M."/>
            <person name="Wayne K.J."/>
            <person name="Tettelin H."/>
            <person name="Glass J.I."/>
            <person name="Rusch D."/>
            <person name="Podicherti R."/>
            <person name="Tsui H.-C.T."/>
            <person name="Winkler M.E."/>
        </authorList>
    </citation>
    <scope>NUCLEOTIDE SEQUENCE</scope>
</reference>
<dbReference type="PANTHER" id="PTHR47062:SF1">
    <property type="entry name" value="SMALL HEAT SHOCK PROTEIN IBPA"/>
    <property type="match status" value="1"/>
</dbReference>
<dbReference type="EMBL" id="UINC01051733">
    <property type="protein sequence ID" value="SVB66236.1"/>
    <property type="molecule type" value="Genomic_DNA"/>
</dbReference>
<dbReference type="InterPro" id="IPR002068">
    <property type="entry name" value="A-crystallin/Hsp20_dom"/>
</dbReference>
<sequence>MVNSLLSLTDFDRFFLGFDRLHNDLANMGSRTSNYPRYNIIKGKDKYRLEMDLAGWDVEDIEVVEHQGTLTVEGTQKQDLDTDTESYIYKGISGKRFKRQWTLGKNVRVDEAGMNKGLLVLKLKVDIPESEKPKLINIK</sequence>
<feature type="domain" description="SHSP" evidence="1">
    <location>
        <begin position="29"/>
        <end position="139"/>
    </location>
</feature>
<dbReference type="Pfam" id="PF00011">
    <property type="entry name" value="HSP20"/>
    <property type="match status" value="1"/>
</dbReference>
<dbReference type="AlphaFoldDB" id="A0A382FT26"/>
<dbReference type="PROSITE" id="PS01031">
    <property type="entry name" value="SHSP"/>
    <property type="match status" value="1"/>
</dbReference>
<name>A0A382FT26_9ZZZZ</name>
<dbReference type="Gene3D" id="2.60.40.790">
    <property type="match status" value="1"/>
</dbReference>
<evidence type="ECO:0000313" key="2">
    <source>
        <dbReference type="EMBL" id="SVB66236.1"/>
    </source>
</evidence>
<accession>A0A382FT26</accession>
<organism evidence="2">
    <name type="scientific">marine metagenome</name>
    <dbReference type="NCBI Taxonomy" id="408172"/>
    <lineage>
        <taxon>unclassified sequences</taxon>
        <taxon>metagenomes</taxon>
        <taxon>ecological metagenomes</taxon>
    </lineage>
</organism>
<gene>
    <name evidence="2" type="ORF">METZ01_LOCUS219090</name>
</gene>
<protein>
    <recommendedName>
        <fullName evidence="1">SHSP domain-containing protein</fullName>
    </recommendedName>
</protein>
<dbReference type="InterPro" id="IPR008978">
    <property type="entry name" value="HSP20-like_chaperone"/>
</dbReference>
<dbReference type="PANTHER" id="PTHR47062">
    <property type="match status" value="1"/>
</dbReference>